<dbReference type="eggNOG" id="COG3637">
    <property type="taxonomic scope" value="Bacteria"/>
</dbReference>
<evidence type="ECO:0000259" key="6">
    <source>
        <dbReference type="PROSITE" id="PS51123"/>
    </source>
</evidence>
<proteinExistence type="inferred from homology"/>
<feature type="domain" description="OmpA-like" evidence="6">
    <location>
        <begin position="228"/>
        <end position="338"/>
    </location>
</feature>
<dbReference type="Pfam" id="PF01389">
    <property type="entry name" value="OmpA_membrane"/>
    <property type="match status" value="1"/>
</dbReference>
<evidence type="ECO:0000256" key="5">
    <source>
        <dbReference type="SAM" id="SignalP"/>
    </source>
</evidence>
<keyword evidence="5" id="KW-0732">Signal</keyword>
<dbReference type="InterPro" id="IPR006665">
    <property type="entry name" value="OmpA-like"/>
</dbReference>
<dbReference type="STRING" id="796620.VIBC2010_08443"/>
<evidence type="ECO:0000256" key="4">
    <source>
        <dbReference type="RuleBase" id="RU003859"/>
    </source>
</evidence>
<dbReference type="eggNOG" id="COG2885">
    <property type="taxonomic scope" value="Bacteria"/>
</dbReference>
<name>E3BEE5_9VIBR</name>
<feature type="chain" id="PRO_5003166388" evidence="5">
    <location>
        <begin position="27"/>
        <end position="343"/>
    </location>
</feature>
<dbReference type="OrthoDB" id="5901922at2"/>
<evidence type="ECO:0000256" key="1">
    <source>
        <dbReference type="ARBA" id="ARBA00005710"/>
    </source>
</evidence>
<dbReference type="Gene3D" id="2.40.160.20">
    <property type="match status" value="1"/>
</dbReference>
<protein>
    <submittedName>
        <fullName evidence="7">Outer membrane protein A</fullName>
    </submittedName>
</protein>
<sequence>MHRLHCKQLQRASLAAFLFFSHGSIAQIYVTPSLGLSHFSGGCSSQRIECEKSSSAVGAVLGYQAFPHWAVELGYQHYGTVNAKYPAIGSPNHSVDYSAEIQGIEFGLSRKFSFTSTLDGSLSAGMSAWFVDMDGRELAYSVERSADGFSPYLRAELGYALSQHLRLKTGIKWISSVGSDQTGKSEIWQPFIGLSYAFGSSSKMSAPSQHQEVNVSSSMEHVTNVDAGESANTVQEITIYFEFDNSKLSSVSEKKLKAFVSTVLPSQQISIFASTDTLGSKIYNDKLSFKRAMSVRTILLESGLDKSQIEIIALGESHSASAKPATRRFTKVIIHEKEAATSL</sequence>
<evidence type="ECO:0000256" key="2">
    <source>
        <dbReference type="ARBA" id="ARBA00023114"/>
    </source>
</evidence>
<dbReference type="PROSITE" id="PS51123">
    <property type="entry name" value="OMPA_2"/>
    <property type="match status" value="1"/>
</dbReference>
<dbReference type="Proteomes" id="UP000002943">
    <property type="component" value="Unassembled WGS sequence"/>
</dbReference>
<dbReference type="CDD" id="cd07185">
    <property type="entry name" value="OmpA_C-like"/>
    <property type="match status" value="1"/>
</dbReference>
<reference evidence="7 8" key="1">
    <citation type="journal article" date="2012" name="Int. J. Syst. Evol. Microbiol.">
        <title>Vibrio caribbeanicus sp. nov., isolated from the marine sponge Scleritoderma cyanea.</title>
        <authorList>
            <person name="Hoffmann M."/>
            <person name="Monday S.R."/>
            <person name="Allard M.W."/>
            <person name="Strain E.A."/>
            <person name="Whittaker P."/>
            <person name="Naum M."/>
            <person name="McCarthy P.J."/>
            <person name="Lopez J.V."/>
            <person name="Fischer M."/>
            <person name="Brown E.W."/>
        </authorList>
    </citation>
    <scope>NUCLEOTIDE SEQUENCE [LARGE SCALE GENOMIC DNA]</scope>
    <source>
        <strain evidence="7 8">ATCC BAA-2122</strain>
    </source>
</reference>
<evidence type="ECO:0000313" key="7">
    <source>
        <dbReference type="EMBL" id="EFP98562.1"/>
    </source>
</evidence>
<dbReference type="GO" id="GO:0046930">
    <property type="term" value="C:pore complex"/>
    <property type="evidence" value="ECO:0007669"/>
    <property type="project" value="UniProtKB-KW"/>
</dbReference>
<comment type="caution">
    <text evidence="7">The sequence shown here is derived from an EMBL/GenBank/DDBJ whole genome shotgun (WGS) entry which is preliminary data.</text>
</comment>
<dbReference type="InterPro" id="IPR011250">
    <property type="entry name" value="OMP/PagP_B-barrel"/>
</dbReference>
<gene>
    <name evidence="7" type="ORF">VIBC2010_08443</name>
</gene>
<dbReference type="InterPro" id="IPR036737">
    <property type="entry name" value="OmpA-like_sf"/>
</dbReference>
<keyword evidence="3 4" id="KW-0472">Membrane</keyword>
<dbReference type="SUPFAM" id="SSF103088">
    <property type="entry name" value="OmpA-like"/>
    <property type="match status" value="1"/>
</dbReference>
<dbReference type="GO" id="GO:0015288">
    <property type="term" value="F:porin activity"/>
    <property type="evidence" value="ECO:0007669"/>
    <property type="project" value="UniProtKB-KW"/>
</dbReference>
<evidence type="ECO:0000256" key="3">
    <source>
        <dbReference type="PROSITE-ProRule" id="PRU00473"/>
    </source>
</evidence>
<keyword evidence="2" id="KW-0406">Ion transport</keyword>
<dbReference type="InterPro" id="IPR000498">
    <property type="entry name" value="OmpA-like_TM_dom"/>
</dbReference>
<keyword evidence="2" id="KW-0626">Porin</keyword>
<dbReference type="Pfam" id="PF00691">
    <property type="entry name" value="OmpA"/>
    <property type="match status" value="1"/>
</dbReference>
<keyword evidence="2" id="KW-0813">Transport</keyword>
<dbReference type="SUPFAM" id="SSF56925">
    <property type="entry name" value="OMPA-like"/>
    <property type="match status" value="1"/>
</dbReference>
<dbReference type="AlphaFoldDB" id="E3BEE5"/>
<keyword evidence="2" id="KW-0812">Transmembrane</keyword>
<dbReference type="EMBL" id="AEIU01000002">
    <property type="protein sequence ID" value="EFP98562.1"/>
    <property type="molecule type" value="Genomic_DNA"/>
</dbReference>
<evidence type="ECO:0000313" key="8">
    <source>
        <dbReference type="Proteomes" id="UP000002943"/>
    </source>
</evidence>
<organism evidence="7 8">
    <name type="scientific">Vibrio caribbeanicus ATCC BAA-2122</name>
    <dbReference type="NCBI Taxonomy" id="796620"/>
    <lineage>
        <taxon>Bacteria</taxon>
        <taxon>Pseudomonadati</taxon>
        <taxon>Pseudomonadota</taxon>
        <taxon>Gammaproteobacteria</taxon>
        <taxon>Vibrionales</taxon>
        <taxon>Vibrionaceae</taxon>
        <taxon>Vibrio</taxon>
    </lineage>
</organism>
<dbReference type="Gene3D" id="3.30.1330.60">
    <property type="entry name" value="OmpA-like domain"/>
    <property type="match status" value="1"/>
</dbReference>
<dbReference type="GO" id="GO:0009279">
    <property type="term" value="C:cell outer membrane"/>
    <property type="evidence" value="ECO:0007669"/>
    <property type="project" value="InterPro"/>
</dbReference>
<feature type="signal peptide" evidence="5">
    <location>
        <begin position="1"/>
        <end position="26"/>
    </location>
</feature>
<accession>E3BEE5</accession>
<dbReference type="RefSeq" id="WP_009599234.1">
    <property type="nucleotide sequence ID" value="NZ_AEIU01000002.1"/>
</dbReference>
<comment type="similarity">
    <text evidence="1">Belongs to the outer membrane OOP (TC 1.B.6) superfamily. OmpA family.</text>
</comment>
<keyword evidence="8" id="KW-1185">Reference proteome</keyword>